<dbReference type="InParanoid" id="B8MUV9"/>
<dbReference type="PANTHER" id="PTHR33488">
    <property type="entry name" value="ZGC:162509"/>
    <property type="match status" value="1"/>
</dbReference>
<dbReference type="PhylomeDB" id="B8MUV9"/>
<evidence type="ECO:0000313" key="3">
    <source>
        <dbReference type="Proteomes" id="UP000001745"/>
    </source>
</evidence>
<sequence>MEAVVRMHHTLQRDFGWQDWRLNLRAGPECIGILGQCLLITSRSDLIGIKLSGPGLEYETLFANISDCAEFGMETFRKTGEKMTRIASLSNELANSDGIIEKMLKFCNSNQDARRDRHLRRYILLGRKSVDECVVAINEIKEAFDKWSKKTSDLFKALEEAVGNKKSEAEQVKNEIVKSEKEKKQKEETREAEEKRLQAHYKAMEIVREKKEWYEDQAAKLVSAARVAEGGLAAAVASVSAVAISGNGLVLGVAAASIHYLTLKGDLSRMEEDQARREMEIKGLMAKAVELQAALQKLSSEKSSIAEVMEIVRTSVYHLTALQAQINSFMDFLKQISTIIDLTVNKSNFVYDIAEDTDGLIDTGIKKDLLDNAFDMRTRFHFVARASEIYKTISAQYIIPTIDKLPQLRLVDDGTDEEINSRLAALNTLRVEICLGAEEKTAKVYAHGPQKRSPTDSSNVSSVFRACPSFGRTGSLIFPSPD</sequence>
<accession>B8MUV9</accession>
<dbReference type="AlphaFoldDB" id="B8MUV9"/>
<evidence type="ECO:0000313" key="2">
    <source>
        <dbReference type="EMBL" id="EED11878.1"/>
    </source>
</evidence>
<dbReference type="EMBL" id="EQ962661">
    <property type="protein sequence ID" value="EED11878.1"/>
    <property type="molecule type" value="Genomic_DNA"/>
</dbReference>
<protein>
    <submittedName>
        <fullName evidence="2">Uncharacterized protein</fullName>
    </submittedName>
</protein>
<dbReference type="RefSeq" id="XP_002488634.1">
    <property type="nucleotide sequence ID" value="XM_002488589.1"/>
</dbReference>
<dbReference type="OrthoDB" id="3553363at2759"/>
<dbReference type="VEuPathDB" id="FungiDB:TSTA_110570"/>
<organism evidence="2 3">
    <name type="scientific">Talaromyces stipitatus (strain ATCC 10500 / CBS 375.48 / QM 6759 / NRRL 1006)</name>
    <name type="common">Penicillium stipitatum</name>
    <dbReference type="NCBI Taxonomy" id="441959"/>
    <lineage>
        <taxon>Eukaryota</taxon>
        <taxon>Fungi</taxon>
        <taxon>Dikarya</taxon>
        <taxon>Ascomycota</taxon>
        <taxon>Pezizomycotina</taxon>
        <taxon>Eurotiomycetes</taxon>
        <taxon>Eurotiomycetidae</taxon>
        <taxon>Eurotiales</taxon>
        <taxon>Trichocomaceae</taxon>
        <taxon>Talaromyces</taxon>
        <taxon>Talaromyces sect. Talaromyces</taxon>
    </lineage>
</organism>
<evidence type="ECO:0000256" key="1">
    <source>
        <dbReference type="SAM" id="Coils"/>
    </source>
</evidence>
<dbReference type="GeneID" id="8107289"/>
<dbReference type="eggNOG" id="ENOG502TAW8">
    <property type="taxonomic scope" value="Eukaryota"/>
</dbReference>
<feature type="coiled-coil region" evidence="1">
    <location>
        <begin position="155"/>
        <end position="203"/>
    </location>
</feature>
<name>B8MUV9_TALSN</name>
<dbReference type="Proteomes" id="UP000001745">
    <property type="component" value="Unassembled WGS sequence"/>
</dbReference>
<proteinExistence type="predicted"/>
<dbReference type="PANTHER" id="PTHR33488:SF2">
    <property type="entry name" value="EARLY ENDOSOME ANTIGEN 1-LIKE"/>
    <property type="match status" value="1"/>
</dbReference>
<reference evidence="3" key="1">
    <citation type="journal article" date="2015" name="Genome Announc.">
        <title>Genome sequence of the AIDS-associated pathogen Penicillium marneffei (ATCC18224) and its near taxonomic relative Talaromyces stipitatus (ATCC10500).</title>
        <authorList>
            <person name="Nierman W.C."/>
            <person name="Fedorova-Abrams N.D."/>
            <person name="Andrianopoulos A."/>
        </authorList>
    </citation>
    <scope>NUCLEOTIDE SEQUENCE [LARGE SCALE GENOMIC DNA]</scope>
    <source>
        <strain evidence="3">ATCC 10500 / CBS 375.48 / QM 6759 / NRRL 1006</strain>
    </source>
</reference>
<keyword evidence="1" id="KW-0175">Coiled coil</keyword>
<keyword evidence="3" id="KW-1185">Reference proteome</keyword>
<gene>
    <name evidence="2" type="ORF">TSTA_110570</name>
</gene>